<evidence type="ECO:0000259" key="4">
    <source>
        <dbReference type="Pfam" id="PF00149"/>
    </source>
</evidence>
<dbReference type="KEGG" id="asan:AWM72_03600"/>
<name>A0A0X8FB41_9LACT</name>
<reference evidence="8" key="2">
    <citation type="submission" date="2016-01" db="EMBL/GenBank/DDBJ databases">
        <title>Six Aerococcus type strain genome sequencing and assembly using PacBio and Illumina Hiseq.</title>
        <authorList>
            <person name="Carkaci D."/>
            <person name="Dargis R."/>
            <person name="Nielsen X.C."/>
            <person name="Skovgaard O."/>
            <person name="Fuursted K."/>
            <person name="Christensen J.J."/>
        </authorList>
    </citation>
    <scope>NUCLEOTIDE SEQUENCE [LARGE SCALE GENOMIC DNA]</scope>
    <source>
        <strain evidence="8">CCUG43001</strain>
    </source>
</reference>
<dbReference type="PANTHER" id="PTHR45867:SF3">
    <property type="entry name" value="ACID PHOSPHATASE TYPE 7"/>
    <property type="match status" value="1"/>
</dbReference>
<dbReference type="GeneID" id="92903155"/>
<keyword evidence="8" id="KW-1185">Reference proteome</keyword>
<evidence type="ECO:0000313" key="6">
    <source>
        <dbReference type="EMBL" id="AMB93904.1"/>
    </source>
</evidence>
<organism evidence="6 8">
    <name type="scientific">Aerococcus sanguinicola</name>
    <dbReference type="NCBI Taxonomy" id="119206"/>
    <lineage>
        <taxon>Bacteria</taxon>
        <taxon>Bacillati</taxon>
        <taxon>Bacillota</taxon>
        <taxon>Bacilli</taxon>
        <taxon>Lactobacillales</taxon>
        <taxon>Aerococcaceae</taxon>
        <taxon>Aerococcus</taxon>
    </lineage>
</organism>
<dbReference type="PROSITE" id="PS51257">
    <property type="entry name" value="PROKAR_LIPOPROTEIN"/>
    <property type="match status" value="1"/>
</dbReference>
<sequence length="636" mass="71308">MNWDSKFKKVGLLLTSVFVLGACAESGNIAEEAPAKDAVEESVASSESASSDQASESSAASSESKEGEESEEVDPVYGEENGLDLIELQNEKPEVAPVPVNNEPNRIATNLLEETNDAMGFNWYTTDQMPDAKVKVSKSEDMSNPLEFAAEATEVTSEYAERDKDGYYIYAAATKDEDGNFIVDENGEPEEVEGYFTDEQITTDNTEWTSEGSSLGYLELQDVTEYSYKAEADDLEPDTQYYYQVGSDEGGYSKVGSFRTSGEKGEAFQFIHYTDTQNAYWNANVNNEAAYGADTLAHALEVAPDADFALHTGDFVEVAEVEDEWVDNLDMSQDQNLHLPHAYTPGNHDEYTVLGDEKDLTAFNEHTNVPITNDAMTGGSYYSYDYNGAHFVVLNTNDNKESEDNPEQGAIGKEQMEWAKQDIQEARDNGANWIILAYHKPIYSASYHALQDEDVQVTREEFAKLADELDVDVVLQGHDHNLTRTKSLVYTSDNFSYGEVEDTEKTEKDGVEYHVNPEGVTYIIPNTSGTKAYDAIYMKGADHVHKVRPKLDWMTEEDVELWNGLFDVAKQPDDSPKFDHKHENYRQSQNQNFAVYTVTEDEFLIEFYEMSGNLHEGEERTVELVDSYGIKKDQNA</sequence>
<dbReference type="Pfam" id="PF16656">
    <property type="entry name" value="Pur_ac_phosph_N"/>
    <property type="match status" value="1"/>
</dbReference>
<dbReference type="GO" id="GO:0003993">
    <property type="term" value="F:acid phosphatase activity"/>
    <property type="evidence" value="ECO:0007669"/>
    <property type="project" value="InterPro"/>
</dbReference>
<gene>
    <name evidence="6" type="ORF">AWM72_03600</name>
    <name evidence="7" type="ORF">CYJ28_08130</name>
</gene>
<dbReference type="SUPFAM" id="SSF56300">
    <property type="entry name" value="Metallo-dependent phosphatases"/>
    <property type="match status" value="1"/>
</dbReference>
<dbReference type="Proteomes" id="UP000069912">
    <property type="component" value="Chromosome"/>
</dbReference>
<accession>A0A0X8FB41</accession>
<dbReference type="Gene3D" id="3.60.21.10">
    <property type="match status" value="1"/>
</dbReference>
<reference evidence="6 8" key="1">
    <citation type="journal article" date="2016" name="Genome Announc.">
        <title>Complete Genome Sequences of Aerococcus christensenii CCUG 28831T, Aerococcus sanguinicola CCUG 43001T, Aerococcus urinae CCUG 36881T, Aerococcus urinaeequi CCUG 28094T, Aerococcus urinaehominis CCUG 42038 BT, and Aerococcus viridans CCUG 4311T.</title>
        <authorList>
            <person name="Carkaci D."/>
            <person name="Dargis R."/>
            <person name="Nielsen X.C."/>
            <person name="Skovgaard O."/>
            <person name="Fuursted K."/>
            <person name="Christensen J.J."/>
        </authorList>
    </citation>
    <scope>NUCLEOTIDE SEQUENCE [LARGE SCALE GENOMIC DNA]</scope>
    <source>
        <strain evidence="6 8">CCUG43001</strain>
    </source>
</reference>
<feature type="signal peptide" evidence="3">
    <location>
        <begin position="1"/>
        <end position="24"/>
    </location>
</feature>
<feature type="region of interest" description="Disordered" evidence="2">
    <location>
        <begin position="29"/>
        <end position="77"/>
    </location>
</feature>
<proteinExistence type="predicted"/>
<evidence type="ECO:0000259" key="5">
    <source>
        <dbReference type="Pfam" id="PF16656"/>
    </source>
</evidence>
<feature type="compositionally biased region" description="Low complexity" evidence="2">
    <location>
        <begin position="41"/>
        <end position="62"/>
    </location>
</feature>
<dbReference type="InterPro" id="IPR015914">
    <property type="entry name" value="PAPs_N"/>
</dbReference>
<dbReference type="PANTHER" id="PTHR45867">
    <property type="entry name" value="PURPLE ACID PHOSPHATASE"/>
    <property type="match status" value="1"/>
</dbReference>
<keyword evidence="1 3" id="KW-0732">Signal</keyword>
<feature type="chain" id="PRO_5038211196" evidence="3">
    <location>
        <begin position="25"/>
        <end position="636"/>
    </location>
</feature>
<reference evidence="7 9" key="3">
    <citation type="submission" date="2017-12" db="EMBL/GenBank/DDBJ databases">
        <title>Phylogenetic diversity of female urinary microbiome.</title>
        <authorList>
            <person name="Thomas-White K."/>
            <person name="Wolfe A.J."/>
        </authorList>
    </citation>
    <scope>NUCLEOTIDE SEQUENCE [LARGE SCALE GENOMIC DNA]</scope>
    <source>
        <strain evidence="7 9">UMB0139</strain>
    </source>
</reference>
<protein>
    <submittedName>
        <fullName evidence="6">Serine/threonine protein phosphatase</fullName>
    </submittedName>
</protein>
<dbReference type="EMBL" id="CP014160">
    <property type="protein sequence ID" value="AMB93904.1"/>
    <property type="molecule type" value="Genomic_DNA"/>
</dbReference>
<dbReference type="SUPFAM" id="SSF49363">
    <property type="entry name" value="Purple acid phosphatase, N-terminal domain"/>
    <property type="match status" value="1"/>
</dbReference>
<evidence type="ECO:0000313" key="9">
    <source>
        <dbReference type="Proteomes" id="UP000234239"/>
    </source>
</evidence>
<evidence type="ECO:0000256" key="1">
    <source>
        <dbReference type="ARBA" id="ARBA00022729"/>
    </source>
</evidence>
<dbReference type="Proteomes" id="UP000234239">
    <property type="component" value="Unassembled WGS sequence"/>
</dbReference>
<evidence type="ECO:0000256" key="2">
    <source>
        <dbReference type="SAM" id="MobiDB-lite"/>
    </source>
</evidence>
<dbReference type="Gene3D" id="2.60.40.380">
    <property type="entry name" value="Purple acid phosphatase-like, N-terminal"/>
    <property type="match status" value="1"/>
</dbReference>
<dbReference type="Pfam" id="PF00149">
    <property type="entry name" value="Metallophos"/>
    <property type="match status" value="1"/>
</dbReference>
<dbReference type="EMBL" id="PKGY01000004">
    <property type="protein sequence ID" value="PKZ21145.1"/>
    <property type="molecule type" value="Genomic_DNA"/>
</dbReference>
<dbReference type="AlphaFoldDB" id="A0A0X8FB41"/>
<dbReference type="OrthoDB" id="9809781at2"/>
<evidence type="ECO:0000256" key="3">
    <source>
        <dbReference type="SAM" id="SignalP"/>
    </source>
</evidence>
<feature type="domain" description="Calcineurin-like phosphoesterase" evidence="4">
    <location>
        <begin position="270"/>
        <end position="481"/>
    </location>
</feature>
<dbReference type="GO" id="GO:0046872">
    <property type="term" value="F:metal ion binding"/>
    <property type="evidence" value="ECO:0007669"/>
    <property type="project" value="InterPro"/>
</dbReference>
<evidence type="ECO:0000313" key="7">
    <source>
        <dbReference type="EMBL" id="PKZ21145.1"/>
    </source>
</evidence>
<dbReference type="InterPro" id="IPR004843">
    <property type="entry name" value="Calcineurin-like_PHP"/>
</dbReference>
<dbReference type="InterPro" id="IPR029052">
    <property type="entry name" value="Metallo-depent_PP-like"/>
</dbReference>
<evidence type="ECO:0000313" key="8">
    <source>
        <dbReference type="Proteomes" id="UP000069912"/>
    </source>
</evidence>
<feature type="domain" description="Purple acid phosphatase N-terminal" evidence="5">
    <location>
        <begin position="202"/>
        <end position="260"/>
    </location>
</feature>
<dbReference type="InterPro" id="IPR008963">
    <property type="entry name" value="Purple_acid_Pase-like_N"/>
</dbReference>
<dbReference type="RefSeq" id="WP_067973285.1">
    <property type="nucleotide sequence ID" value="NZ_CAJHKM010000005.1"/>
</dbReference>